<dbReference type="GO" id="GO:0016020">
    <property type="term" value="C:membrane"/>
    <property type="evidence" value="ECO:0007669"/>
    <property type="project" value="UniProtKB-SubCell"/>
</dbReference>
<feature type="domain" description="Methylamine utilisation protein MauE" evidence="6">
    <location>
        <begin position="1"/>
        <end position="147"/>
    </location>
</feature>
<evidence type="ECO:0000259" key="6">
    <source>
        <dbReference type="Pfam" id="PF07291"/>
    </source>
</evidence>
<evidence type="ECO:0000256" key="3">
    <source>
        <dbReference type="ARBA" id="ARBA00022989"/>
    </source>
</evidence>
<dbReference type="AlphaFoldDB" id="A0A1I2G3C9"/>
<keyword evidence="8" id="KW-1185">Reference proteome</keyword>
<evidence type="ECO:0000256" key="2">
    <source>
        <dbReference type="ARBA" id="ARBA00022692"/>
    </source>
</evidence>
<comment type="subcellular location">
    <subcellularLocation>
        <location evidence="1">Membrane</location>
        <topology evidence="1">Multi-pass membrane protein</topology>
    </subcellularLocation>
</comment>
<dbReference type="EMBL" id="FONY01000016">
    <property type="protein sequence ID" value="SFF11507.1"/>
    <property type="molecule type" value="Genomic_DNA"/>
</dbReference>
<gene>
    <name evidence="7" type="ORF">SAMN04488541_101651</name>
</gene>
<dbReference type="RefSeq" id="WP_091544853.1">
    <property type="nucleotide sequence ID" value="NZ_FONY01000016.1"/>
</dbReference>
<evidence type="ECO:0000313" key="8">
    <source>
        <dbReference type="Proteomes" id="UP000199513"/>
    </source>
</evidence>
<sequence>MNWINRLISTFVGGLFIFSGLIKINDPVGTAIKLEEYFEVFALDKEQLNLSVFHGFWEFLVPYSLYIGAFLCVLEVVLGVALLVNYRKVWTVNLLLAIIVFFTFLTFYSAYFNKVTDCGCFGDAIKLTPWQSFYKDIILLILILVLWVQRKTFANTSNAISQSLVLGSALICSLLAYYAVAHLPFIDFRNYKVGNHIPTLMKQQEPCQYEYIMEKEGKLQTFKDYPSDTTYKFKEMVITNGEACEPKIKDFKLWNEEGEFTEEALKGNKLLIIIHDLNRNNYIGRTHVESFPAIVRLTNELKGVTPMVLTSAESRFFEQFRHEVQLAVPYYLADATLLKTMIRSNPGLILLKDGTVKAQWHYNDIPNANDDIFK</sequence>
<keyword evidence="2 5" id="KW-0812">Transmembrane</keyword>
<organism evidence="7 8">
    <name type="scientific">Thermoflexibacter ruber</name>
    <dbReference type="NCBI Taxonomy" id="1003"/>
    <lineage>
        <taxon>Bacteria</taxon>
        <taxon>Pseudomonadati</taxon>
        <taxon>Bacteroidota</taxon>
        <taxon>Cytophagia</taxon>
        <taxon>Cytophagales</taxon>
        <taxon>Thermoflexibacteraceae</taxon>
        <taxon>Thermoflexibacter</taxon>
    </lineage>
</organism>
<feature type="transmembrane region" description="Helical" evidence="5">
    <location>
        <begin position="7"/>
        <end position="24"/>
    </location>
</feature>
<proteinExistence type="predicted"/>
<reference evidence="7 8" key="1">
    <citation type="submission" date="2016-10" db="EMBL/GenBank/DDBJ databases">
        <authorList>
            <person name="de Groot N.N."/>
        </authorList>
    </citation>
    <scope>NUCLEOTIDE SEQUENCE [LARGE SCALE GENOMIC DNA]</scope>
    <source>
        <strain>GEY</strain>
        <strain evidence="8">DSM 9560</strain>
    </source>
</reference>
<evidence type="ECO:0000313" key="7">
    <source>
        <dbReference type="EMBL" id="SFF11507.1"/>
    </source>
</evidence>
<protein>
    <recommendedName>
        <fullName evidence="6">Methylamine utilisation protein MauE domain-containing protein</fullName>
    </recommendedName>
</protein>
<evidence type="ECO:0000256" key="1">
    <source>
        <dbReference type="ARBA" id="ARBA00004141"/>
    </source>
</evidence>
<keyword evidence="4 5" id="KW-0472">Membrane</keyword>
<feature type="transmembrane region" description="Helical" evidence="5">
    <location>
        <begin position="63"/>
        <end position="84"/>
    </location>
</feature>
<evidence type="ECO:0000256" key="5">
    <source>
        <dbReference type="SAM" id="Phobius"/>
    </source>
</evidence>
<dbReference type="NCBIfam" id="NF045576">
    <property type="entry name" value="BT_3928_fam"/>
    <property type="match status" value="1"/>
</dbReference>
<accession>A0A1I2G3C9</accession>
<dbReference type="InterPro" id="IPR009908">
    <property type="entry name" value="Methylamine_util_MauE"/>
</dbReference>
<dbReference type="Pfam" id="PF07291">
    <property type="entry name" value="MauE"/>
    <property type="match status" value="1"/>
</dbReference>
<keyword evidence="3 5" id="KW-1133">Transmembrane helix</keyword>
<evidence type="ECO:0000256" key="4">
    <source>
        <dbReference type="ARBA" id="ARBA00023136"/>
    </source>
</evidence>
<feature type="transmembrane region" description="Helical" evidence="5">
    <location>
        <begin position="91"/>
        <end position="112"/>
    </location>
</feature>
<feature type="transmembrane region" description="Helical" evidence="5">
    <location>
        <begin position="160"/>
        <end position="180"/>
    </location>
</feature>
<dbReference type="STRING" id="1003.SAMN04488541_101651"/>
<dbReference type="GO" id="GO:0030416">
    <property type="term" value="P:methylamine metabolic process"/>
    <property type="evidence" value="ECO:0007669"/>
    <property type="project" value="InterPro"/>
</dbReference>
<dbReference type="OrthoDB" id="9809429at2"/>
<name>A0A1I2G3C9_9BACT</name>
<dbReference type="Proteomes" id="UP000199513">
    <property type="component" value="Unassembled WGS sequence"/>
</dbReference>
<feature type="transmembrane region" description="Helical" evidence="5">
    <location>
        <begin position="132"/>
        <end position="148"/>
    </location>
</feature>